<dbReference type="Proteomes" id="UP000198666">
    <property type="component" value="Unassembled WGS sequence"/>
</dbReference>
<protein>
    <submittedName>
        <fullName evidence="1">Uncharacterized protein</fullName>
    </submittedName>
</protein>
<evidence type="ECO:0000313" key="1">
    <source>
        <dbReference type="EMBL" id="SDC46338.1"/>
    </source>
</evidence>
<name>A0A1G6LSS5_9BACI</name>
<dbReference type="AlphaFoldDB" id="A0A1G6LSS5"/>
<reference evidence="2" key="1">
    <citation type="submission" date="2016-10" db="EMBL/GenBank/DDBJ databases">
        <authorList>
            <person name="Varghese N."/>
            <person name="Submissions S."/>
        </authorList>
    </citation>
    <scope>NUCLEOTIDE SEQUENCE [LARGE SCALE GENOMIC DNA]</scope>
    <source>
        <strain evidence="2">DSM 21620</strain>
    </source>
</reference>
<evidence type="ECO:0000313" key="2">
    <source>
        <dbReference type="Proteomes" id="UP000198666"/>
    </source>
</evidence>
<accession>A0A1G6LSS5</accession>
<keyword evidence="2" id="KW-1185">Reference proteome</keyword>
<gene>
    <name evidence="1" type="ORF">SAMN05421663_102492</name>
</gene>
<dbReference type="EMBL" id="FMZB01000002">
    <property type="protein sequence ID" value="SDC46338.1"/>
    <property type="molecule type" value="Genomic_DNA"/>
</dbReference>
<sequence length="46" mass="5306">MFLELMRFLGDIFTQSDKVGRKLGNSFVKNNTDLWKLVEGCKKLGK</sequence>
<organism evidence="1 2">
    <name type="scientific">Terribacillus halophilus</name>
    <dbReference type="NCBI Taxonomy" id="361279"/>
    <lineage>
        <taxon>Bacteria</taxon>
        <taxon>Bacillati</taxon>
        <taxon>Bacillota</taxon>
        <taxon>Bacilli</taxon>
        <taxon>Bacillales</taxon>
        <taxon>Bacillaceae</taxon>
        <taxon>Terribacillus</taxon>
    </lineage>
</organism>
<proteinExistence type="predicted"/>